<dbReference type="NCBIfam" id="NF004344">
    <property type="entry name" value="PRK05724.1"/>
    <property type="match status" value="1"/>
</dbReference>
<name>A0ABR5SK31_9BACT</name>
<keyword evidence="7 10" id="KW-0443">Lipid metabolism</keyword>
<evidence type="ECO:0000256" key="1">
    <source>
        <dbReference type="ARBA" id="ARBA00004956"/>
    </source>
</evidence>
<dbReference type="PANTHER" id="PTHR42853">
    <property type="entry name" value="ACETYL-COENZYME A CARBOXYLASE CARBOXYL TRANSFERASE SUBUNIT ALPHA"/>
    <property type="match status" value="1"/>
</dbReference>
<dbReference type="InterPro" id="IPR029045">
    <property type="entry name" value="ClpP/crotonase-like_dom_sf"/>
</dbReference>
<feature type="domain" description="CoA carboxyltransferase C-terminal" evidence="11">
    <location>
        <begin position="38"/>
        <end position="297"/>
    </location>
</feature>
<keyword evidence="13" id="KW-1185">Reference proteome</keyword>
<evidence type="ECO:0000256" key="3">
    <source>
        <dbReference type="ARBA" id="ARBA00022679"/>
    </source>
</evidence>
<keyword evidence="12" id="KW-0436">Ligase</keyword>
<proteinExistence type="inferred from homology"/>
<comment type="caution">
    <text evidence="12">The sequence shown here is derived from an EMBL/GenBank/DDBJ whole genome shotgun (WGS) entry which is preliminary data.</text>
</comment>
<organism evidence="12 13">
    <name type="scientific">Candidatus Magnetominusculus xianensis</name>
    <dbReference type="NCBI Taxonomy" id="1748249"/>
    <lineage>
        <taxon>Bacteria</taxon>
        <taxon>Pseudomonadati</taxon>
        <taxon>Nitrospirota</taxon>
        <taxon>Nitrospiria</taxon>
        <taxon>Nitrospirales</taxon>
        <taxon>Nitrospiraceae</taxon>
        <taxon>Candidatus Magnetominusculus</taxon>
    </lineage>
</organism>
<evidence type="ECO:0000256" key="4">
    <source>
        <dbReference type="ARBA" id="ARBA00022741"/>
    </source>
</evidence>
<sequence length="328" mass="36366">MKIYLDFERPIEELELKIEELTQLSGTNGTGLESEITALRQRLQELRKEIFLGLSPWQKCQLARHPERPYTLDYIERITTEFTELHGDRRFADDPAIIAGFGMIDTIPVMIAGHQKGRGTKNRIIRNFGQPHPEGYRKALRIMKLAERFNLPIVTFVDTPGAFPGIGAEERGQSEAIATNLMEIFSIGVPIISIVIGEGGSGGALALSVADRLVMLEHSVYSVISPEGCTAILWSSGKVLNQDDYARAASALKMTAADLMAFNIIDAVIEEPQGGAHRDPAESAANVKRYILREIEKLRGIPVEQLIETRHQKFRNIGVYAENAGQVS</sequence>
<dbReference type="EMBL" id="LNQR01000018">
    <property type="protein sequence ID" value="KWT92950.1"/>
    <property type="molecule type" value="Genomic_DNA"/>
</dbReference>
<evidence type="ECO:0000313" key="12">
    <source>
        <dbReference type="EMBL" id="KWT92950.1"/>
    </source>
</evidence>
<evidence type="ECO:0000256" key="7">
    <source>
        <dbReference type="ARBA" id="ARBA00023098"/>
    </source>
</evidence>
<evidence type="ECO:0000313" key="13">
    <source>
        <dbReference type="Proteomes" id="UP000060487"/>
    </source>
</evidence>
<evidence type="ECO:0000256" key="6">
    <source>
        <dbReference type="ARBA" id="ARBA00022840"/>
    </source>
</evidence>
<keyword evidence="6 10" id="KW-0067">ATP-binding</keyword>
<comment type="function">
    <text evidence="10">Component of the acetyl coenzyme A carboxylase (ACC) complex. First, biotin carboxylase catalyzes the carboxylation of biotin on its carrier protein (BCCP) and then the CO(2) group is transferred by the carboxyltransferase to acetyl-CoA to form malonyl-CoA.</text>
</comment>
<dbReference type="NCBIfam" id="TIGR00513">
    <property type="entry name" value="accA"/>
    <property type="match status" value="1"/>
</dbReference>
<comment type="subcellular location">
    <subcellularLocation>
        <location evidence="10">Cytoplasm</location>
    </subcellularLocation>
</comment>
<dbReference type="PROSITE" id="PS50989">
    <property type="entry name" value="COA_CT_CTER"/>
    <property type="match status" value="1"/>
</dbReference>
<dbReference type="GO" id="GO:0016740">
    <property type="term" value="F:transferase activity"/>
    <property type="evidence" value="ECO:0007669"/>
    <property type="project" value="UniProtKB-KW"/>
</dbReference>
<evidence type="ECO:0000256" key="8">
    <source>
        <dbReference type="ARBA" id="ARBA00023160"/>
    </source>
</evidence>
<dbReference type="SUPFAM" id="SSF52096">
    <property type="entry name" value="ClpP/crotonase"/>
    <property type="match status" value="1"/>
</dbReference>
<gene>
    <name evidence="10 12" type="primary">accA</name>
    <name evidence="12" type="ORF">ASN18_0385</name>
</gene>
<dbReference type="GO" id="GO:0003989">
    <property type="term" value="F:acetyl-CoA carboxylase activity"/>
    <property type="evidence" value="ECO:0007669"/>
    <property type="project" value="UniProtKB-EC"/>
</dbReference>
<dbReference type="InterPro" id="IPR001095">
    <property type="entry name" value="Acetyl_CoA_COase_a_su"/>
</dbReference>
<dbReference type="Gene3D" id="3.90.226.10">
    <property type="entry name" value="2-enoyl-CoA Hydratase, Chain A, domain 1"/>
    <property type="match status" value="1"/>
</dbReference>
<protein>
    <recommendedName>
        <fullName evidence="10">Acetyl-coenzyme A carboxylase carboxyl transferase subunit alpha</fullName>
        <shortName evidence="10">ACCase subunit alpha</shortName>
        <shortName evidence="10">Acetyl-CoA carboxylase carboxyltransferase subunit alpha</shortName>
        <ecNumber evidence="10">2.1.3.15</ecNumber>
    </recommendedName>
</protein>
<reference evidence="12 13" key="1">
    <citation type="submission" date="2015-11" db="EMBL/GenBank/DDBJ databases">
        <authorList>
            <person name="Lin W."/>
        </authorList>
    </citation>
    <scope>NUCLEOTIDE SEQUENCE [LARGE SCALE GENOMIC DNA]</scope>
    <source>
        <strain evidence="12 13">HCH-1</strain>
    </source>
</reference>
<evidence type="ECO:0000256" key="5">
    <source>
        <dbReference type="ARBA" id="ARBA00022832"/>
    </source>
</evidence>
<keyword evidence="2 10" id="KW-0444">Lipid biosynthesis</keyword>
<keyword evidence="4 10" id="KW-0547">Nucleotide-binding</keyword>
<dbReference type="EC" id="2.1.3.15" evidence="10"/>
<accession>A0ABR5SK31</accession>
<keyword evidence="8 10" id="KW-0275">Fatty acid biosynthesis</keyword>
<keyword evidence="5 10" id="KW-0276">Fatty acid metabolism</keyword>
<dbReference type="Pfam" id="PF03255">
    <property type="entry name" value="ACCA"/>
    <property type="match status" value="1"/>
</dbReference>
<evidence type="ECO:0000256" key="9">
    <source>
        <dbReference type="ARBA" id="ARBA00049152"/>
    </source>
</evidence>
<keyword evidence="3 10" id="KW-0808">Transferase</keyword>
<dbReference type="PANTHER" id="PTHR42853:SF3">
    <property type="entry name" value="ACETYL-COENZYME A CARBOXYLASE CARBOXYL TRANSFERASE SUBUNIT ALPHA, CHLOROPLASTIC"/>
    <property type="match status" value="1"/>
</dbReference>
<dbReference type="Proteomes" id="UP000060487">
    <property type="component" value="Unassembled WGS sequence"/>
</dbReference>
<comment type="pathway">
    <text evidence="1 10">Lipid metabolism; malonyl-CoA biosynthesis; malonyl-CoA from acetyl-CoA: step 1/1.</text>
</comment>
<evidence type="ECO:0000259" key="11">
    <source>
        <dbReference type="PROSITE" id="PS50989"/>
    </source>
</evidence>
<dbReference type="HAMAP" id="MF_00823">
    <property type="entry name" value="AcetylCoA_CT_alpha"/>
    <property type="match status" value="1"/>
</dbReference>
<dbReference type="InterPro" id="IPR011763">
    <property type="entry name" value="COA_CT_C"/>
</dbReference>
<dbReference type="PRINTS" id="PR01069">
    <property type="entry name" value="ACCCTRFRASEA"/>
</dbReference>
<evidence type="ECO:0000256" key="10">
    <source>
        <dbReference type="HAMAP-Rule" id="MF_00823"/>
    </source>
</evidence>
<comment type="subunit">
    <text evidence="10">Acetyl-CoA carboxylase is a heterohexamer composed of biotin carboxyl carrier protein (AccB), biotin carboxylase (AccC) and two subunits each of ACCase subunit alpha (AccA) and ACCase subunit beta (AccD).</text>
</comment>
<comment type="catalytic activity">
    <reaction evidence="9 10">
        <text>N(6)-carboxybiotinyl-L-lysyl-[protein] + acetyl-CoA = N(6)-biotinyl-L-lysyl-[protein] + malonyl-CoA</text>
        <dbReference type="Rhea" id="RHEA:54728"/>
        <dbReference type="Rhea" id="RHEA-COMP:10505"/>
        <dbReference type="Rhea" id="RHEA-COMP:10506"/>
        <dbReference type="ChEBI" id="CHEBI:57288"/>
        <dbReference type="ChEBI" id="CHEBI:57384"/>
        <dbReference type="ChEBI" id="CHEBI:83144"/>
        <dbReference type="ChEBI" id="CHEBI:83145"/>
        <dbReference type="EC" id="2.1.3.15"/>
    </reaction>
</comment>
<dbReference type="RefSeq" id="WP_085050913.1">
    <property type="nucleotide sequence ID" value="NZ_LNQR01000018.1"/>
</dbReference>
<comment type="similarity">
    <text evidence="10">Belongs to the AccA family.</text>
</comment>
<keyword evidence="10" id="KW-0963">Cytoplasm</keyword>
<evidence type="ECO:0000256" key="2">
    <source>
        <dbReference type="ARBA" id="ARBA00022516"/>
    </source>
</evidence>
<dbReference type="NCBIfam" id="NF041504">
    <property type="entry name" value="AccA_sub"/>
    <property type="match status" value="1"/>
</dbReference>